<evidence type="ECO:0000313" key="4">
    <source>
        <dbReference type="Proteomes" id="UP000625711"/>
    </source>
</evidence>
<dbReference type="OrthoDB" id="28322at2759"/>
<dbReference type="InterPro" id="IPR039794">
    <property type="entry name" value="Gtb1-like"/>
</dbReference>
<comment type="caution">
    <text evidence="3">The sequence shown here is derived from an EMBL/GenBank/DDBJ whole genome shotgun (WGS) entry which is preliminary data.</text>
</comment>
<dbReference type="PANTHER" id="PTHR12630">
    <property type="entry name" value="N-LINKED OLIGOSACCHARIDE PROCESSING"/>
    <property type="match status" value="1"/>
</dbReference>
<gene>
    <name evidence="3" type="ORF">GWI33_003659</name>
</gene>
<keyword evidence="4" id="KW-1185">Reference proteome</keyword>
<dbReference type="Pfam" id="PF12999">
    <property type="entry name" value="PRKCSH-like"/>
    <property type="match status" value="1"/>
</dbReference>
<sequence length="121" mass="13791">MIRGIHPQEQRFYIPRNGNFTCIKSGEIMEFKKVNDNYCDCDDGTDEPGTNACPDGIFYCTRISSNKKFPKMIPSSKVNDGICDCCDGSEEFNNNVIIKNFPRDSQKHSRHFLVPCPNLCE</sequence>
<name>A0A834IJD9_RHYFE</name>
<feature type="domain" description="Glucosidase II beta subunit N-terminal" evidence="2">
    <location>
        <begin position="2"/>
        <end position="97"/>
    </location>
</feature>
<keyword evidence="1" id="KW-1015">Disulfide bond</keyword>
<dbReference type="SUPFAM" id="SSF57424">
    <property type="entry name" value="LDL receptor-like module"/>
    <property type="match status" value="1"/>
</dbReference>
<dbReference type="AlphaFoldDB" id="A0A834IJD9"/>
<accession>A0A834IJD9</accession>
<dbReference type="GO" id="GO:0006491">
    <property type="term" value="P:N-glycan processing"/>
    <property type="evidence" value="ECO:0007669"/>
    <property type="project" value="TreeGrafter"/>
</dbReference>
<dbReference type="PANTHER" id="PTHR12630:SF1">
    <property type="entry name" value="GLUCOSIDASE 2 SUBUNIT BETA"/>
    <property type="match status" value="1"/>
</dbReference>
<organism evidence="3 4">
    <name type="scientific">Rhynchophorus ferrugineus</name>
    <name type="common">Red palm weevil</name>
    <name type="synonym">Curculio ferrugineus</name>
    <dbReference type="NCBI Taxonomy" id="354439"/>
    <lineage>
        <taxon>Eukaryota</taxon>
        <taxon>Metazoa</taxon>
        <taxon>Ecdysozoa</taxon>
        <taxon>Arthropoda</taxon>
        <taxon>Hexapoda</taxon>
        <taxon>Insecta</taxon>
        <taxon>Pterygota</taxon>
        <taxon>Neoptera</taxon>
        <taxon>Endopterygota</taxon>
        <taxon>Coleoptera</taxon>
        <taxon>Polyphaga</taxon>
        <taxon>Cucujiformia</taxon>
        <taxon>Curculionidae</taxon>
        <taxon>Dryophthorinae</taxon>
        <taxon>Rhynchophorus</taxon>
    </lineage>
</organism>
<evidence type="ECO:0000259" key="2">
    <source>
        <dbReference type="Pfam" id="PF12999"/>
    </source>
</evidence>
<dbReference type="Proteomes" id="UP000625711">
    <property type="component" value="Unassembled WGS sequence"/>
</dbReference>
<reference evidence="3" key="1">
    <citation type="submission" date="2020-08" db="EMBL/GenBank/DDBJ databases">
        <title>Genome sequencing and assembly of the red palm weevil Rhynchophorus ferrugineus.</title>
        <authorList>
            <person name="Dias G.B."/>
            <person name="Bergman C.M."/>
            <person name="Manee M."/>
        </authorList>
    </citation>
    <scope>NUCLEOTIDE SEQUENCE</scope>
    <source>
        <strain evidence="3">AA-2017</strain>
        <tissue evidence="3">Whole larva</tissue>
    </source>
</reference>
<dbReference type="InterPro" id="IPR036055">
    <property type="entry name" value="LDL_receptor-like_sf"/>
</dbReference>
<protein>
    <recommendedName>
        <fullName evidence="2">Glucosidase II beta subunit N-terminal domain-containing protein</fullName>
    </recommendedName>
</protein>
<dbReference type="GO" id="GO:0017177">
    <property type="term" value="C:glucosidase II complex"/>
    <property type="evidence" value="ECO:0007669"/>
    <property type="project" value="TreeGrafter"/>
</dbReference>
<evidence type="ECO:0000313" key="3">
    <source>
        <dbReference type="EMBL" id="KAF7281994.1"/>
    </source>
</evidence>
<dbReference type="InterPro" id="IPR028146">
    <property type="entry name" value="PRKCSH_N"/>
</dbReference>
<evidence type="ECO:0000256" key="1">
    <source>
        <dbReference type="ARBA" id="ARBA00023157"/>
    </source>
</evidence>
<proteinExistence type="predicted"/>
<dbReference type="Gene3D" id="4.10.400.10">
    <property type="entry name" value="Low-density Lipoprotein Receptor"/>
    <property type="match status" value="1"/>
</dbReference>
<dbReference type="EMBL" id="JAACXV010000205">
    <property type="protein sequence ID" value="KAF7281994.1"/>
    <property type="molecule type" value="Genomic_DNA"/>
</dbReference>